<protein>
    <submittedName>
        <fullName evidence="1">Uncharacterized protein</fullName>
    </submittedName>
</protein>
<reference evidence="1" key="1">
    <citation type="journal article" date="2020" name="Phytopathology">
        <title>Genome sequence of the chestnut blight fungus Cryphonectria parasitica EP155: A fundamental resource for an archetypical invasive plant pathogen.</title>
        <authorList>
            <person name="Crouch J.A."/>
            <person name="Dawe A."/>
            <person name="Aerts A."/>
            <person name="Barry K."/>
            <person name="Churchill A.C.L."/>
            <person name="Grimwood J."/>
            <person name="Hillman B."/>
            <person name="Milgroom M.G."/>
            <person name="Pangilinan J."/>
            <person name="Smith M."/>
            <person name="Salamov A."/>
            <person name="Schmutz J."/>
            <person name="Yadav J."/>
            <person name="Grigoriev I.V."/>
            <person name="Nuss D."/>
        </authorList>
    </citation>
    <scope>NUCLEOTIDE SEQUENCE</scope>
    <source>
        <strain evidence="1">EP155</strain>
    </source>
</reference>
<keyword evidence="2" id="KW-1185">Reference proteome</keyword>
<accession>A0A9P4Y8J3</accession>
<dbReference type="Proteomes" id="UP000803844">
    <property type="component" value="Unassembled WGS sequence"/>
</dbReference>
<dbReference type="OrthoDB" id="5424149at2759"/>
<evidence type="ECO:0000313" key="2">
    <source>
        <dbReference type="Proteomes" id="UP000803844"/>
    </source>
</evidence>
<dbReference type="GeneID" id="63842561"/>
<evidence type="ECO:0000313" key="1">
    <source>
        <dbReference type="EMBL" id="KAF3768389.1"/>
    </source>
</evidence>
<gene>
    <name evidence="1" type="ORF">M406DRAFT_71412</name>
</gene>
<name>A0A9P4Y8J3_CRYP1</name>
<dbReference type="EMBL" id="MU032345">
    <property type="protein sequence ID" value="KAF3768389.1"/>
    <property type="molecule type" value="Genomic_DNA"/>
</dbReference>
<dbReference type="AlphaFoldDB" id="A0A9P4Y8J3"/>
<dbReference type="RefSeq" id="XP_040779350.1">
    <property type="nucleotide sequence ID" value="XM_040925432.1"/>
</dbReference>
<organism evidence="1 2">
    <name type="scientific">Cryphonectria parasitica (strain ATCC 38755 / EP155)</name>
    <dbReference type="NCBI Taxonomy" id="660469"/>
    <lineage>
        <taxon>Eukaryota</taxon>
        <taxon>Fungi</taxon>
        <taxon>Dikarya</taxon>
        <taxon>Ascomycota</taxon>
        <taxon>Pezizomycotina</taxon>
        <taxon>Sordariomycetes</taxon>
        <taxon>Sordariomycetidae</taxon>
        <taxon>Diaporthales</taxon>
        <taxon>Cryphonectriaceae</taxon>
        <taxon>Cryphonectria-Endothia species complex</taxon>
        <taxon>Cryphonectria</taxon>
    </lineage>
</organism>
<comment type="caution">
    <text evidence="1">The sequence shown here is derived from an EMBL/GenBank/DDBJ whole genome shotgun (WGS) entry which is preliminary data.</text>
</comment>
<sequence>MACLRRSLIMSRVLHKLSGGILYKNEYNPIALPHLAGEWKGPLRSKGATLQSAYDGASLVYARNQALLYLGTPDPSGHAQVTTFTTDSTVLNQFAHYARPSSIDSTPKYHQYPIKSTLLTDSYQGFKDG</sequence>
<proteinExistence type="predicted"/>